<comment type="caution">
    <text evidence="1">The sequence shown here is derived from an EMBL/GenBank/DDBJ whole genome shotgun (WGS) entry which is preliminary data.</text>
</comment>
<dbReference type="EMBL" id="JAGPXD010000005">
    <property type="protein sequence ID" value="KAH7353530.1"/>
    <property type="molecule type" value="Genomic_DNA"/>
</dbReference>
<organism evidence="1 2">
    <name type="scientific">Plectosphaerella cucumerina</name>
    <dbReference type="NCBI Taxonomy" id="40658"/>
    <lineage>
        <taxon>Eukaryota</taxon>
        <taxon>Fungi</taxon>
        <taxon>Dikarya</taxon>
        <taxon>Ascomycota</taxon>
        <taxon>Pezizomycotina</taxon>
        <taxon>Sordariomycetes</taxon>
        <taxon>Hypocreomycetidae</taxon>
        <taxon>Glomerellales</taxon>
        <taxon>Plectosphaerellaceae</taxon>
        <taxon>Plectosphaerella</taxon>
    </lineage>
</organism>
<dbReference type="Proteomes" id="UP000813385">
    <property type="component" value="Unassembled WGS sequence"/>
</dbReference>
<gene>
    <name evidence="1" type="ORF">B0T11DRAFT_118563</name>
</gene>
<reference evidence="1" key="1">
    <citation type="journal article" date="2021" name="Nat. Commun.">
        <title>Genetic determinants of endophytism in the Arabidopsis root mycobiome.</title>
        <authorList>
            <person name="Mesny F."/>
            <person name="Miyauchi S."/>
            <person name="Thiergart T."/>
            <person name="Pickel B."/>
            <person name="Atanasova L."/>
            <person name="Karlsson M."/>
            <person name="Huettel B."/>
            <person name="Barry K.W."/>
            <person name="Haridas S."/>
            <person name="Chen C."/>
            <person name="Bauer D."/>
            <person name="Andreopoulos W."/>
            <person name="Pangilinan J."/>
            <person name="LaButti K."/>
            <person name="Riley R."/>
            <person name="Lipzen A."/>
            <person name="Clum A."/>
            <person name="Drula E."/>
            <person name="Henrissat B."/>
            <person name="Kohler A."/>
            <person name="Grigoriev I.V."/>
            <person name="Martin F.M."/>
            <person name="Hacquard S."/>
        </authorList>
    </citation>
    <scope>NUCLEOTIDE SEQUENCE</scope>
    <source>
        <strain evidence="1">MPI-CAGE-AT-0016</strain>
    </source>
</reference>
<dbReference type="AlphaFoldDB" id="A0A8K0T8Z3"/>
<proteinExistence type="predicted"/>
<protein>
    <submittedName>
        <fullName evidence="1">Uncharacterized protein</fullName>
    </submittedName>
</protein>
<evidence type="ECO:0000313" key="2">
    <source>
        <dbReference type="Proteomes" id="UP000813385"/>
    </source>
</evidence>
<name>A0A8K0T8Z3_9PEZI</name>
<keyword evidence="2" id="KW-1185">Reference proteome</keyword>
<sequence length="561" mass="63276">MRPTWCALCGFSVNEHDSVALAKLSEQSDAPKPKLLATDRAVFMATVDPDNIALLCHWKCLEMTKQPHRNRLLKSLAFVFEPSAAQQKMRLEFYQRHGASLIRSLLGMTFPPEISLMIATHLPRPVLSCLAVLHGMEAHCLATSVTSGGRELTYEGRKYIPNSANLRAGRLDMVAKSWSPSCRKDPIHFGLDHLGIQAVMSGEWTGEDPVGPPNQELWWKTVYRWERAFHTFKFSNDDYKLRNLRVVPQPDGDFEDDFWWEMPHGQPKRLRLEDFGPRHSEPRRMKAVKLTTARGVSFHWDCSLVCISAHASDTDSMPYNRMPSTRTRGIDVYVPLEENERIHEVWRHEVQGRTSPSLVFVTSLGRVIGAGLVPWPGPARHTYKLLDETCSGFHYDLNNIGISILGFESPAPSAPSSARIPACPRPLSPYPPTDRMQHYLHTFAEVSDVVSVCPCHMSTNGRDSVTGLFLTHGDGRRSCVGRVRLDCLGAVLEVGNAQGMTLRMSESEKGRRFVEAIELSDEVIEQGDTRSVHVRWTGRLEWWISGRECVVSYHEDPLDQG</sequence>
<evidence type="ECO:0000313" key="1">
    <source>
        <dbReference type="EMBL" id="KAH7353530.1"/>
    </source>
</evidence>
<dbReference type="OrthoDB" id="4848569at2759"/>
<accession>A0A8K0T8Z3</accession>